<organism evidence="6 7">
    <name type="scientific">Nakaseomyces bracarensis</name>
    <dbReference type="NCBI Taxonomy" id="273131"/>
    <lineage>
        <taxon>Eukaryota</taxon>
        <taxon>Fungi</taxon>
        <taxon>Dikarya</taxon>
        <taxon>Ascomycota</taxon>
        <taxon>Saccharomycotina</taxon>
        <taxon>Saccharomycetes</taxon>
        <taxon>Saccharomycetales</taxon>
        <taxon>Saccharomycetaceae</taxon>
        <taxon>Nakaseomyces</taxon>
    </lineage>
</organism>
<keyword evidence="3" id="KW-0496">Mitochondrion</keyword>
<accession>A0ABR4NNU5</accession>
<dbReference type="Pfam" id="PF05047">
    <property type="entry name" value="L51_S25_CI-B8"/>
    <property type="match status" value="1"/>
</dbReference>
<sequence length="131" mass="15203">MSKVVRQLKFLNKISSTTREAQVVLNPEKYQRLALTFQVKNHNGHMGARKFWREYLPTLQFYNPNLRIDVTRVKNDSKTTSVPCKLEAYDKSGPVLEIDMRDQQALEIMNTVLQKLDHTKIPESDIITIGQ</sequence>
<dbReference type="InterPro" id="IPR040049">
    <property type="entry name" value="Ribosomal_mS25/mL61"/>
</dbReference>
<dbReference type="InterPro" id="IPR007741">
    <property type="entry name" value="Ribosomal_mL43/mS25/NADH_DH"/>
</dbReference>
<protein>
    <submittedName>
        <fullName evidence="6">Large ribosomal subunit protein mL61</fullName>
    </submittedName>
</protein>
<evidence type="ECO:0000256" key="4">
    <source>
        <dbReference type="ARBA" id="ARBA00023274"/>
    </source>
</evidence>
<name>A0ABR4NNU5_9SACH</name>
<dbReference type="InterPro" id="IPR036249">
    <property type="entry name" value="Thioredoxin-like_sf"/>
</dbReference>
<evidence type="ECO:0000256" key="3">
    <source>
        <dbReference type="ARBA" id="ARBA00023128"/>
    </source>
</evidence>
<dbReference type="Proteomes" id="UP001623330">
    <property type="component" value="Unassembled WGS sequence"/>
</dbReference>
<keyword evidence="7" id="KW-1185">Reference proteome</keyword>
<evidence type="ECO:0000256" key="2">
    <source>
        <dbReference type="ARBA" id="ARBA00022980"/>
    </source>
</evidence>
<evidence type="ECO:0000259" key="5">
    <source>
        <dbReference type="SMART" id="SM00916"/>
    </source>
</evidence>
<feature type="domain" description="Ribosomal protein/NADH dehydrogenase" evidence="5">
    <location>
        <begin position="40"/>
        <end position="119"/>
    </location>
</feature>
<proteinExistence type="predicted"/>
<dbReference type="PANTHER" id="PTHR13274">
    <property type="entry name" value="MITOCHONDRIAL RIBOSOMAL PROTEIN S25"/>
    <property type="match status" value="1"/>
</dbReference>
<dbReference type="SMART" id="SM00916">
    <property type="entry name" value="L51_S25_CI-B8"/>
    <property type="match status" value="1"/>
</dbReference>
<dbReference type="EMBL" id="JBEVYD010000011">
    <property type="protein sequence ID" value="KAL3229656.1"/>
    <property type="molecule type" value="Genomic_DNA"/>
</dbReference>
<keyword evidence="4" id="KW-0687">Ribonucleoprotein</keyword>
<comment type="subcellular location">
    <subcellularLocation>
        <location evidence="1">Mitochondrion</location>
    </subcellularLocation>
</comment>
<comment type="caution">
    <text evidence="6">The sequence shown here is derived from an EMBL/GenBank/DDBJ whole genome shotgun (WGS) entry which is preliminary data.</text>
</comment>
<reference evidence="6 7" key="1">
    <citation type="submission" date="2024-05" db="EMBL/GenBank/DDBJ databases">
        <title>Long read based assembly of the Candida bracarensis genome reveals expanded adhesin content.</title>
        <authorList>
            <person name="Marcet-Houben M."/>
            <person name="Ksiezopolska E."/>
            <person name="Gabaldon T."/>
        </authorList>
    </citation>
    <scope>NUCLEOTIDE SEQUENCE [LARGE SCALE GENOMIC DNA]</scope>
    <source>
        <strain evidence="6 7">CBM6</strain>
    </source>
</reference>
<evidence type="ECO:0000313" key="7">
    <source>
        <dbReference type="Proteomes" id="UP001623330"/>
    </source>
</evidence>
<dbReference type="PANTHER" id="PTHR13274:SF2">
    <property type="entry name" value="SMALL RIBOSOMAL SUBUNIT PROTEIN MS25"/>
    <property type="match status" value="1"/>
</dbReference>
<dbReference type="SUPFAM" id="SSF52833">
    <property type="entry name" value="Thioredoxin-like"/>
    <property type="match status" value="1"/>
</dbReference>
<gene>
    <name evidence="6" type="ORF">RNJ44_01792</name>
</gene>
<evidence type="ECO:0000256" key="1">
    <source>
        <dbReference type="ARBA" id="ARBA00004173"/>
    </source>
</evidence>
<keyword evidence="2" id="KW-0689">Ribosomal protein</keyword>
<evidence type="ECO:0000313" key="6">
    <source>
        <dbReference type="EMBL" id="KAL3229656.1"/>
    </source>
</evidence>